<name>A0ABQ8PEG4_9FUNG</name>
<proteinExistence type="inferred from homology"/>
<dbReference type="Proteomes" id="UP001151295">
    <property type="component" value="Unassembled WGS sequence"/>
</dbReference>
<dbReference type="CDD" id="cd02440">
    <property type="entry name" value="AdoMet_MTases"/>
    <property type="match status" value="1"/>
</dbReference>
<gene>
    <name evidence="6" type="ORF">EDC05_006001</name>
</gene>
<dbReference type="Pfam" id="PF13847">
    <property type="entry name" value="Methyltransf_31"/>
    <property type="match status" value="1"/>
</dbReference>
<evidence type="ECO:0000256" key="2">
    <source>
        <dbReference type="ARBA" id="ARBA00022603"/>
    </source>
</evidence>
<evidence type="ECO:0000256" key="4">
    <source>
        <dbReference type="SAM" id="MobiDB-lite"/>
    </source>
</evidence>
<sequence>MNCIEQTKVSASTDLKVLPAKNIQYGTKEYWQQRYMQEAEECFDWFKTYKDLEALFEKHIGSKGARILMLGCGNSMLSGDMYEAGYQNIVNVDYSDVVIEQMRQRTNHMNKMKWEVMDVRELGMDDGSIDVAIDKGTLDALMCEKGDVWEPSAELCENVGREVSEVDRVLATGGKFIWITFGQPHFRRRHLERDSWDIEIEKLNDGGFDYFVYIMTKKAIDVYVRLLQGTNDMAFQNLFVPRARLATFNVLLRIEDLNNVPPLNGVFYAKWKCQDHNGTTPRHLSICISQISGPDSYQVPALDRSMVLTDLNDMIANEGNSSRAARENSSMGNSFGSKQHSTKNNLRNANSGSSIHTNTTRSNTTEASQSRALLPIDDTNVRELAPFQRSSKKNQQIVDDVFFSSPGLPT</sequence>
<evidence type="ECO:0000259" key="5">
    <source>
        <dbReference type="Pfam" id="PF13847"/>
    </source>
</evidence>
<reference evidence="6" key="1">
    <citation type="submission" date="2022-07" db="EMBL/GenBank/DDBJ databases">
        <title>Phylogenomic reconstructions and comparative analyses of Kickxellomycotina fungi.</title>
        <authorList>
            <person name="Reynolds N.K."/>
            <person name="Stajich J.E."/>
            <person name="Barry K."/>
            <person name="Grigoriev I.V."/>
            <person name="Crous P."/>
            <person name="Smith M.E."/>
        </authorList>
    </citation>
    <scope>NUCLEOTIDE SEQUENCE</scope>
    <source>
        <strain evidence="6">BCRC 34882</strain>
    </source>
</reference>
<feature type="compositionally biased region" description="Polar residues" evidence="4">
    <location>
        <begin position="320"/>
        <end position="371"/>
    </location>
</feature>
<dbReference type="PANTHER" id="PTHR12176:SF80">
    <property type="entry name" value="EEF1A LYSINE METHYLTRANSFERASE 4"/>
    <property type="match status" value="1"/>
</dbReference>
<keyword evidence="7" id="KW-1185">Reference proteome</keyword>
<keyword evidence="3" id="KW-0808">Transferase</keyword>
<dbReference type="InterPro" id="IPR029063">
    <property type="entry name" value="SAM-dependent_MTases_sf"/>
</dbReference>
<feature type="region of interest" description="Disordered" evidence="4">
    <location>
        <begin position="320"/>
        <end position="377"/>
    </location>
</feature>
<comment type="similarity">
    <text evidence="1">Belongs to the methyltransferase superfamily.</text>
</comment>
<protein>
    <recommendedName>
        <fullName evidence="5">Methyltransferase domain-containing protein</fullName>
    </recommendedName>
</protein>
<organism evidence="6 7">
    <name type="scientific">Coemansia umbellata</name>
    <dbReference type="NCBI Taxonomy" id="1424467"/>
    <lineage>
        <taxon>Eukaryota</taxon>
        <taxon>Fungi</taxon>
        <taxon>Fungi incertae sedis</taxon>
        <taxon>Zoopagomycota</taxon>
        <taxon>Kickxellomycotina</taxon>
        <taxon>Kickxellomycetes</taxon>
        <taxon>Kickxellales</taxon>
        <taxon>Kickxellaceae</taxon>
        <taxon>Coemansia</taxon>
    </lineage>
</organism>
<dbReference type="EMBL" id="JANBQD010000142">
    <property type="protein sequence ID" value="KAJ1987090.1"/>
    <property type="molecule type" value="Genomic_DNA"/>
</dbReference>
<feature type="domain" description="Methyltransferase" evidence="5">
    <location>
        <begin position="62"/>
        <end position="182"/>
    </location>
</feature>
<evidence type="ECO:0000256" key="3">
    <source>
        <dbReference type="ARBA" id="ARBA00022679"/>
    </source>
</evidence>
<accession>A0ABQ8PEG4</accession>
<keyword evidence="2" id="KW-0489">Methyltransferase</keyword>
<evidence type="ECO:0000313" key="6">
    <source>
        <dbReference type="EMBL" id="KAJ1987090.1"/>
    </source>
</evidence>
<evidence type="ECO:0000313" key="7">
    <source>
        <dbReference type="Proteomes" id="UP001151295"/>
    </source>
</evidence>
<dbReference type="PANTHER" id="PTHR12176">
    <property type="entry name" value="SAM-DEPENDENT METHYLTRANSFERASE SUPERFAMILY PROTEIN"/>
    <property type="match status" value="1"/>
</dbReference>
<dbReference type="InterPro" id="IPR051419">
    <property type="entry name" value="Lys/N-term_MeTrsfase_sf"/>
</dbReference>
<dbReference type="SUPFAM" id="SSF53335">
    <property type="entry name" value="S-adenosyl-L-methionine-dependent methyltransferases"/>
    <property type="match status" value="1"/>
</dbReference>
<evidence type="ECO:0000256" key="1">
    <source>
        <dbReference type="ARBA" id="ARBA00008361"/>
    </source>
</evidence>
<dbReference type="Gene3D" id="3.40.50.150">
    <property type="entry name" value="Vaccinia Virus protein VP39"/>
    <property type="match status" value="1"/>
</dbReference>
<dbReference type="InterPro" id="IPR025714">
    <property type="entry name" value="Methyltranfer_dom"/>
</dbReference>
<comment type="caution">
    <text evidence="6">The sequence shown here is derived from an EMBL/GenBank/DDBJ whole genome shotgun (WGS) entry which is preliminary data.</text>
</comment>